<dbReference type="Proteomes" id="UP000249341">
    <property type="component" value="Unassembled WGS sequence"/>
</dbReference>
<evidence type="ECO:0000256" key="8">
    <source>
        <dbReference type="ARBA" id="ARBA00048679"/>
    </source>
</evidence>
<proteinExistence type="predicted"/>
<evidence type="ECO:0000313" key="13">
    <source>
        <dbReference type="Proteomes" id="UP000249341"/>
    </source>
</evidence>
<dbReference type="PROSITE" id="PS00108">
    <property type="entry name" value="PROTEIN_KINASE_ST"/>
    <property type="match status" value="1"/>
</dbReference>
<dbReference type="OrthoDB" id="308915at2"/>
<evidence type="ECO:0000256" key="1">
    <source>
        <dbReference type="ARBA" id="ARBA00012513"/>
    </source>
</evidence>
<feature type="compositionally biased region" description="Low complexity" evidence="9">
    <location>
        <begin position="377"/>
        <end position="392"/>
    </location>
</feature>
<evidence type="ECO:0000256" key="3">
    <source>
        <dbReference type="ARBA" id="ARBA00022679"/>
    </source>
</evidence>
<protein>
    <recommendedName>
        <fullName evidence="1">non-specific serine/threonine protein kinase</fullName>
        <ecNumber evidence="1">2.7.11.1</ecNumber>
    </recommendedName>
</protein>
<dbReference type="InterPro" id="IPR000719">
    <property type="entry name" value="Prot_kinase_dom"/>
</dbReference>
<dbReference type="FunFam" id="3.30.200.20:FF:000035">
    <property type="entry name" value="Serine/threonine protein kinase Stk1"/>
    <property type="match status" value="1"/>
</dbReference>
<evidence type="ECO:0000256" key="2">
    <source>
        <dbReference type="ARBA" id="ARBA00022527"/>
    </source>
</evidence>
<keyword evidence="10" id="KW-1133">Transmembrane helix</keyword>
<evidence type="ECO:0000256" key="4">
    <source>
        <dbReference type="ARBA" id="ARBA00022741"/>
    </source>
</evidence>
<dbReference type="GO" id="GO:0045717">
    <property type="term" value="P:negative regulation of fatty acid biosynthetic process"/>
    <property type="evidence" value="ECO:0007669"/>
    <property type="project" value="UniProtKB-ARBA"/>
</dbReference>
<dbReference type="Pfam" id="PF00069">
    <property type="entry name" value="Pkinase"/>
    <property type="match status" value="1"/>
</dbReference>
<dbReference type="SMART" id="SM00220">
    <property type="entry name" value="S_TKc"/>
    <property type="match status" value="1"/>
</dbReference>
<dbReference type="AlphaFoldDB" id="A0A327ZEV9"/>
<feature type="transmembrane region" description="Helical" evidence="10">
    <location>
        <begin position="330"/>
        <end position="350"/>
    </location>
</feature>
<feature type="domain" description="Protein kinase" evidence="11">
    <location>
        <begin position="12"/>
        <end position="271"/>
    </location>
</feature>
<dbReference type="GO" id="GO:0005524">
    <property type="term" value="F:ATP binding"/>
    <property type="evidence" value="ECO:0007669"/>
    <property type="project" value="UniProtKB-KW"/>
</dbReference>
<dbReference type="EMBL" id="QLMJ01000005">
    <property type="protein sequence ID" value="RAK38530.1"/>
    <property type="molecule type" value="Genomic_DNA"/>
</dbReference>
<keyword evidence="10" id="KW-0472">Membrane</keyword>
<comment type="caution">
    <text evidence="12">The sequence shown here is derived from an EMBL/GenBank/DDBJ whole genome shotgun (WGS) entry which is preliminary data.</text>
</comment>
<evidence type="ECO:0000256" key="6">
    <source>
        <dbReference type="ARBA" id="ARBA00022840"/>
    </source>
</evidence>
<accession>A0A327ZEV9</accession>
<keyword evidence="3" id="KW-0808">Transferase</keyword>
<dbReference type="FunFam" id="1.10.510.10:FF:000021">
    <property type="entry name" value="Serine/threonine protein kinase"/>
    <property type="match status" value="1"/>
</dbReference>
<dbReference type="Gene3D" id="3.30.200.20">
    <property type="entry name" value="Phosphorylase Kinase, domain 1"/>
    <property type="match status" value="1"/>
</dbReference>
<dbReference type="InterPro" id="IPR011009">
    <property type="entry name" value="Kinase-like_dom_sf"/>
</dbReference>
<dbReference type="SUPFAM" id="SSF56112">
    <property type="entry name" value="Protein kinase-like (PK-like)"/>
    <property type="match status" value="1"/>
</dbReference>
<evidence type="ECO:0000313" key="12">
    <source>
        <dbReference type="EMBL" id="RAK38530.1"/>
    </source>
</evidence>
<keyword evidence="5 12" id="KW-0418">Kinase</keyword>
<keyword evidence="6" id="KW-0067">ATP-binding</keyword>
<dbReference type="InterPro" id="IPR008271">
    <property type="entry name" value="Ser/Thr_kinase_AS"/>
</dbReference>
<sequence>MPQPGELLGGRYRLDDRIAAGGMGEVWRASDMVLGRPVAVKTLLAGYAGDAGFRSRFQHEARAMASLRHASVVPVYDFGDTGEGAAYLVMARVDGQPLDKKIAERGPLSPADTMSIVAQAARALAAAHEAGIVHRDVKPGNLIIEPDGTVVLVDFGVARSANSLTLTGAKEVVGTALYIAPEQVSKQTTGPPADIYALGAVAYHCLAGKPPFLGDNPLAVALQHVSEEPAPLPGNVPDSVRELVATAMAKDPNNRFASASAMADTASNLLLSDADAAPDPEETSVLPVGAVAAALEEPAPNVTKTTAWVMPDEPPPPVETPPAGGNRRNLVLLSIMLLALISAGILIAVANPFGSSPKDAPASTPGNQAPLSEPSATKNGKGTKNNTGNDGKVAATSDNDEKQETSPRPAARPSQRSTAPAAPATTEPETTTETTAPATEAPATATTEPETTTAPTGGSEEGDDSGEESEQETEDTA</sequence>
<dbReference type="PANTHER" id="PTHR43289:SF6">
    <property type="entry name" value="SERINE_THREONINE-PROTEIN KINASE NEKL-3"/>
    <property type="match status" value="1"/>
</dbReference>
<evidence type="ECO:0000256" key="9">
    <source>
        <dbReference type="SAM" id="MobiDB-lite"/>
    </source>
</evidence>
<feature type="compositionally biased region" description="Polar residues" evidence="9">
    <location>
        <begin position="364"/>
        <end position="376"/>
    </location>
</feature>
<dbReference type="CDD" id="cd14014">
    <property type="entry name" value="STKc_PknB_like"/>
    <property type="match status" value="1"/>
</dbReference>
<evidence type="ECO:0000259" key="11">
    <source>
        <dbReference type="PROSITE" id="PS50011"/>
    </source>
</evidence>
<feature type="compositionally biased region" description="Acidic residues" evidence="9">
    <location>
        <begin position="460"/>
        <end position="477"/>
    </location>
</feature>
<name>A0A327ZEV9_9ACTN</name>
<dbReference type="GO" id="GO:0004674">
    <property type="term" value="F:protein serine/threonine kinase activity"/>
    <property type="evidence" value="ECO:0007669"/>
    <property type="project" value="UniProtKB-KW"/>
</dbReference>
<organism evidence="12 13">
    <name type="scientific">Actinoplanes lutulentus</name>
    <dbReference type="NCBI Taxonomy" id="1287878"/>
    <lineage>
        <taxon>Bacteria</taxon>
        <taxon>Bacillati</taxon>
        <taxon>Actinomycetota</taxon>
        <taxon>Actinomycetes</taxon>
        <taxon>Micromonosporales</taxon>
        <taxon>Micromonosporaceae</taxon>
        <taxon>Actinoplanes</taxon>
    </lineage>
</organism>
<evidence type="ECO:0000256" key="10">
    <source>
        <dbReference type="SAM" id="Phobius"/>
    </source>
</evidence>
<comment type="catalytic activity">
    <reaction evidence="8">
        <text>L-seryl-[protein] + ATP = O-phospho-L-seryl-[protein] + ADP + H(+)</text>
        <dbReference type="Rhea" id="RHEA:17989"/>
        <dbReference type="Rhea" id="RHEA-COMP:9863"/>
        <dbReference type="Rhea" id="RHEA-COMP:11604"/>
        <dbReference type="ChEBI" id="CHEBI:15378"/>
        <dbReference type="ChEBI" id="CHEBI:29999"/>
        <dbReference type="ChEBI" id="CHEBI:30616"/>
        <dbReference type="ChEBI" id="CHEBI:83421"/>
        <dbReference type="ChEBI" id="CHEBI:456216"/>
        <dbReference type="EC" id="2.7.11.1"/>
    </reaction>
</comment>
<comment type="catalytic activity">
    <reaction evidence="7">
        <text>L-threonyl-[protein] + ATP = O-phospho-L-threonyl-[protein] + ADP + H(+)</text>
        <dbReference type="Rhea" id="RHEA:46608"/>
        <dbReference type="Rhea" id="RHEA-COMP:11060"/>
        <dbReference type="Rhea" id="RHEA-COMP:11605"/>
        <dbReference type="ChEBI" id="CHEBI:15378"/>
        <dbReference type="ChEBI" id="CHEBI:30013"/>
        <dbReference type="ChEBI" id="CHEBI:30616"/>
        <dbReference type="ChEBI" id="CHEBI:61977"/>
        <dbReference type="ChEBI" id="CHEBI:456216"/>
        <dbReference type="EC" id="2.7.11.1"/>
    </reaction>
</comment>
<evidence type="ECO:0000256" key="7">
    <source>
        <dbReference type="ARBA" id="ARBA00047899"/>
    </source>
</evidence>
<gene>
    <name evidence="12" type="ORF">B0I29_105478</name>
</gene>
<evidence type="ECO:0000256" key="5">
    <source>
        <dbReference type="ARBA" id="ARBA00022777"/>
    </source>
</evidence>
<keyword evidence="10" id="KW-0812">Transmembrane</keyword>
<dbReference type="PANTHER" id="PTHR43289">
    <property type="entry name" value="MITOGEN-ACTIVATED PROTEIN KINASE KINASE KINASE 20-RELATED"/>
    <property type="match status" value="1"/>
</dbReference>
<dbReference type="Gene3D" id="1.10.510.10">
    <property type="entry name" value="Transferase(Phosphotransferase) domain 1"/>
    <property type="match status" value="1"/>
</dbReference>
<keyword evidence="13" id="KW-1185">Reference proteome</keyword>
<keyword evidence="2" id="KW-0723">Serine/threonine-protein kinase</keyword>
<feature type="region of interest" description="Disordered" evidence="9">
    <location>
        <begin position="356"/>
        <end position="477"/>
    </location>
</feature>
<keyword evidence="4" id="KW-0547">Nucleotide-binding</keyword>
<dbReference type="PROSITE" id="PS50011">
    <property type="entry name" value="PROTEIN_KINASE_DOM"/>
    <property type="match status" value="1"/>
</dbReference>
<dbReference type="RefSeq" id="WP_111649604.1">
    <property type="nucleotide sequence ID" value="NZ_JACHWI010000002.1"/>
</dbReference>
<reference evidence="12 13" key="1">
    <citation type="submission" date="2018-06" db="EMBL/GenBank/DDBJ databases">
        <title>Genomic Encyclopedia of Type Strains, Phase III (KMG-III): the genomes of soil and plant-associated and newly described type strains.</title>
        <authorList>
            <person name="Whitman W."/>
        </authorList>
    </citation>
    <scope>NUCLEOTIDE SEQUENCE [LARGE SCALE GENOMIC DNA]</scope>
    <source>
        <strain evidence="12 13">CGMCC 4.7090</strain>
    </source>
</reference>
<feature type="compositionally biased region" description="Low complexity" evidence="9">
    <location>
        <begin position="418"/>
        <end position="458"/>
    </location>
</feature>
<dbReference type="EC" id="2.7.11.1" evidence="1"/>